<protein>
    <recommendedName>
        <fullName evidence="9">Cell division protein FtsQ</fullName>
    </recommendedName>
</protein>
<evidence type="ECO:0000256" key="2">
    <source>
        <dbReference type="ARBA" id="ARBA00022475"/>
    </source>
</evidence>
<evidence type="ECO:0000256" key="6">
    <source>
        <dbReference type="ARBA" id="ARBA00022989"/>
    </source>
</evidence>
<evidence type="ECO:0000256" key="4">
    <source>
        <dbReference type="ARBA" id="ARBA00022618"/>
    </source>
</evidence>
<keyword evidence="13" id="KW-1185">Reference proteome</keyword>
<evidence type="ECO:0000259" key="11">
    <source>
        <dbReference type="PROSITE" id="PS51779"/>
    </source>
</evidence>
<comment type="similarity">
    <text evidence="9">Belongs to the FtsQ/DivIB family. FtsQ subfamily.</text>
</comment>
<keyword evidence="4 9" id="KW-0132">Cell division</keyword>
<dbReference type="Gene3D" id="3.10.20.310">
    <property type="entry name" value="membrane protein fhac"/>
    <property type="match status" value="1"/>
</dbReference>
<dbReference type="InterPro" id="IPR005548">
    <property type="entry name" value="Cell_div_FtsQ/DivIB_C"/>
</dbReference>
<dbReference type="HAMAP" id="MF_00911">
    <property type="entry name" value="FtsQ_subfam"/>
    <property type="match status" value="1"/>
</dbReference>
<dbReference type="AlphaFoldDB" id="A0A2D2B0L0"/>
<dbReference type="EMBL" id="CP024201">
    <property type="protein sequence ID" value="ATQ43792.1"/>
    <property type="molecule type" value="Genomic_DNA"/>
</dbReference>
<keyword evidence="5 9" id="KW-0812">Transmembrane</keyword>
<feature type="transmembrane region" description="Helical" evidence="9">
    <location>
        <begin position="45"/>
        <end position="67"/>
    </location>
</feature>
<evidence type="ECO:0000256" key="7">
    <source>
        <dbReference type="ARBA" id="ARBA00023136"/>
    </source>
</evidence>
<keyword evidence="6 9" id="KW-1133">Transmembrane helix</keyword>
<reference evidence="12 13" key="1">
    <citation type="submission" date="2017-10" db="EMBL/GenBank/DDBJ databases">
        <title>Genome sequence of Caulobacter mirabilis FWC38.</title>
        <authorList>
            <person name="Fiebig A."/>
            <person name="Crosson S."/>
        </authorList>
    </citation>
    <scope>NUCLEOTIDE SEQUENCE [LARGE SCALE GENOMIC DNA]</scope>
    <source>
        <strain evidence="12 13">FWC 38</strain>
    </source>
</reference>
<dbReference type="InterPro" id="IPR026579">
    <property type="entry name" value="FtsQ"/>
</dbReference>
<keyword evidence="3 9" id="KW-0997">Cell inner membrane</keyword>
<feature type="region of interest" description="Disordered" evidence="10">
    <location>
        <begin position="1"/>
        <end position="34"/>
    </location>
</feature>
<gene>
    <name evidence="9" type="primary">ftsQ</name>
    <name evidence="12" type="ORF">CSW64_16020</name>
</gene>
<keyword evidence="7 9" id="KW-0472">Membrane</keyword>
<dbReference type="KEGG" id="cmb:CSW64_16020"/>
<comment type="subcellular location">
    <subcellularLocation>
        <location evidence="9">Cell inner membrane</location>
        <topology evidence="9">Single-pass type II membrane protein</topology>
    </subcellularLocation>
    <subcellularLocation>
        <location evidence="1">Membrane</location>
    </subcellularLocation>
    <text evidence="9">Localizes to the division septum.</text>
</comment>
<dbReference type="PANTHER" id="PTHR35851">
    <property type="entry name" value="CELL DIVISION PROTEIN FTSQ"/>
    <property type="match status" value="1"/>
</dbReference>
<evidence type="ECO:0000313" key="12">
    <source>
        <dbReference type="EMBL" id="ATQ43792.1"/>
    </source>
</evidence>
<dbReference type="GO" id="GO:0043093">
    <property type="term" value="P:FtsZ-dependent cytokinesis"/>
    <property type="evidence" value="ECO:0007669"/>
    <property type="project" value="UniProtKB-UniRule"/>
</dbReference>
<dbReference type="Pfam" id="PF03799">
    <property type="entry name" value="FtsQ_DivIB_C"/>
    <property type="match status" value="1"/>
</dbReference>
<evidence type="ECO:0000256" key="10">
    <source>
        <dbReference type="SAM" id="MobiDB-lite"/>
    </source>
</evidence>
<dbReference type="GO" id="GO:0032153">
    <property type="term" value="C:cell division site"/>
    <property type="evidence" value="ECO:0007669"/>
    <property type="project" value="UniProtKB-UniRule"/>
</dbReference>
<feature type="domain" description="POTRA" evidence="11">
    <location>
        <begin position="93"/>
        <end position="161"/>
    </location>
</feature>
<evidence type="ECO:0000256" key="9">
    <source>
        <dbReference type="HAMAP-Rule" id="MF_00911"/>
    </source>
</evidence>
<accession>A0A2D2B0L0</accession>
<dbReference type="GO" id="GO:0005886">
    <property type="term" value="C:plasma membrane"/>
    <property type="evidence" value="ECO:0007669"/>
    <property type="project" value="UniProtKB-SubCell"/>
</dbReference>
<evidence type="ECO:0000256" key="5">
    <source>
        <dbReference type="ARBA" id="ARBA00022692"/>
    </source>
</evidence>
<comment type="function">
    <text evidence="9">Essential cell division protein.</text>
</comment>
<keyword evidence="2 9" id="KW-1003">Cell membrane</keyword>
<sequence>MPAAVRGARQGNAKPRAKAPASRGKARAASTAPKPAAKLRAAQGVLPPVVAFGAAGLVLVVGLVVALSTGHRGERLADGTKSVVAGQTAGAGFRLNKIHVQGASPMAQDAILAATGLHAGLPILDLDLEAIRAAVARVGWVKEVQVVRLLPDTLVVAVKERETLAVWQSQGRTWVIDSTGQRIPEADPGRFPQLPLIVGEGANETAAQILPAVQSRPRLRDRLEALVRVDGRRWDLRLKDGGIVQLPAVEEESALIQLDQLDQRQRILELGFERIDLRDPGLVALRPRTTRALPGEVSAAGV</sequence>
<organism evidence="12 13">
    <name type="scientific">Caulobacter mirabilis</name>
    <dbReference type="NCBI Taxonomy" id="69666"/>
    <lineage>
        <taxon>Bacteria</taxon>
        <taxon>Pseudomonadati</taxon>
        <taxon>Pseudomonadota</taxon>
        <taxon>Alphaproteobacteria</taxon>
        <taxon>Caulobacterales</taxon>
        <taxon>Caulobacteraceae</taxon>
        <taxon>Caulobacter</taxon>
    </lineage>
</organism>
<proteinExistence type="inferred from homology"/>
<dbReference type="PROSITE" id="PS51779">
    <property type="entry name" value="POTRA"/>
    <property type="match status" value="1"/>
</dbReference>
<dbReference type="PANTHER" id="PTHR35851:SF1">
    <property type="entry name" value="CELL DIVISION PROTEIN FTSQ"/>
    <property type="match status" value="1"/>
</dbReference>
<keyword evidence="8 9" id="KW-0131">Cell cycle</keyword>
<dbReference type="InterPro" id="IPR013685">
    <property type="entry name" value="POTRA_FtsQ_type"/>
</dbReference>
<dbReference type="Pfam" id="PF08478">
    <property type="entry name" value="POTRA_1"/>
    <property type="match status" value="1"/>
</dbReference>
<dbReference type="OrthoDB" id="9783091at2"/>
<name>A0A2D2B0L0_9CAUL</name>
<evidence type="ECO:0000256" key="3">
    <source>
        <dbReference type="ARBA" id="ARBA00022519"/>
    </source>
</evidence>
<dbReference type="InterPro" id="IPR034746">
    <property type="entry name" value="POTRA"/>
</dbReference>
<evidence type="ECO:0000313" key="13">
    <source>
        <dbReference type="Proteomes" id="UP000228945"/>
    </source>
</evidence>
<dbReference type="RefSeq" id="WP_099623040.1">
    <property type="nucleotide sequence ID" value="NZ_CP024201.1"/>
</dbReference>
<evidence type="ECO:0000256" key="1">
    <source>
        <dbReference type="ARBA" id="ARBA00004370"/>
    </source>
</evidence>
<dbReference type="Proteomes" id="UP000228945">
    <property type="component" value="Chromosome"/>
</dbReference>
<evidence type="ECO:0000256" key="8">
    <source>
        <dbReference type="ARBA" id="ARBA00023306"/>
    </source>
</evidence>
<dbReference type="GO" id="GO:0090529">
    <property type="term" value="P:cell septum assembly"/>
    <property type="evidence" value="ECO:0007669"/>
    <property type="project" value="InterPro"/>
</dbReference>